<keyword evidence="1" id="KW-0229">DNA integration</keyword>
<evidence type="ECO:0000256" key="1">
    <source>
        <dbReference type="ARBA" id="ARBA00022908"/>
    </source>
</evidence>
<dbReference type="GO" id="GO:0003677">
    <property type="term" value="F:DNA binding"/>
    <property type="evidence" value="ECO:0007669"/>
    <property type="project" value="UniProtKB-UniRule"/>
</dbReference>
<evidence type="ECO:0000313" key="7">
    <source>
        <dbReference type="EMBL" id="CCI53372.1"/>
    </source>
</evidence>
<dbReference type="InterPro" id="IPR050090">
    <property type="entry name" value="Tyrosine_recombinase_XerCD"/>
</dbReference>
<dbReference type="Pfam" id="PF14659">
    <property type="entry name" value="Phage_int_SAM_3"/>
    <property type="match status" value="1"/>
</dbReference>
<dbReference type="GO" id="GO:0006310">
    <property type="term" value="P:DNA recombination"/>
    <property type="evidence" value="ECO:0007669"/>
    <property type="project" value="UniProtKB-KW"/>
</dbReference>
<feature type="domain" description="Core-binding (CB)" evidence="6">
    <location>
        <begin position="68"/>
        <end position="153"/>
    </location>
</feature>
<dbReference type="InterPro" id="IPR011010">
    <property type="entry name" value="DNA_brk_join_enz"/>
</dbReference>
<keyword evidence="8" id="KW-1185">Reference proteome</keyword>
<evidence type="ECO:0000256" key="3">
    <source>
        <dbReference type="ARBA" id="ARBA00023172"/>
    </source>
</evidence>
<dbReference type="Gene3D" id="1.10.150.130">
    <property type="match status" value="1"/>
</dbReference>
<feature type="domain" description="Tyr recombinase" evidence="5">
    <location>
        <begin position="174"/>
        <end position="422"/>
    </location>
</feature>
<keyword evidence="2 4" id="KW-0238">DNA-binding</keyword>
<keyword evidence="3" id="KW-0233">DNA recombination</keyword>
<evidence type="ECO:0000313" key="8">
    <source>
        <dbReference type="Proteomes" id="UP000035720"/>
    </source>
</evidence>
<dbReference type="Proteomes" id="UP000035720">
    <property type="component" value="Unassembled WGS sequence"/>
</dbReference>
<evidence type="ECO:0000259" key="5">
    <source>
        <dbReference type="PROSITE" id="PS51898"/>
    </source>
</evidence>
<reference evidence="7 8" key="1">
    <citation type="journal article" date="2013" name="ISME J.">
        <title>A metabolic model for members of the genus Tetrasphaera involved in enhanced biological phosphorus removal.</title>
        <authorList>
            <person name="Kristiansen R."/>
            <person name="Nguyen H.T.T."/>
            <person name="Saunders A.M."/>
            <person name="Nielsen J.L."/>
            <person name="Wimmer R."/>
            <person name="Le V.Q."/>
            <person name="McIlroy S.J."/>
            <person name="Petrovski S."/>
            <person name="Seviour R.J."/>
            <person name="Calteau A."/>
            <person name="Nielsen K.L."/>
            <person name="Nielsen P.H."/>
        </authorList>
    </citation>
    <scope>NUCLEOTIDE SEQUENCE [LARGE SCALE GENOMIC DNA]</scope>
    <source>
        <strain evidence="7 8">Ben 74</strain>
    </source>
</reference>
<evidence type="ECO:0000259" key="6">
    <source>
        <dbReference type="PROSITE" id="PS51900"/>
    </source>
</evidence>
<evidence type="ECO:0000256" key="2">
    <source>
        <dbReference type="ARBA" id="ARBA00023125"/>
    </source>
</evidence>
<dbReference type="AlphaFoldDB" id="A0A077MEI9"/>
<dbReference type="InterPro" id="IPR010998">
    <property type="entry name" value="Integrase_recombinase_N"/>
</dbReference>
<organism evidence="7 8">
    <name type="scientific">Nostocoides jenkinsii Ben 74</name>
    <dbReference type="NCBI Taxonomy" id="1193518"/>
    <lineage>
        <taxon>Bacteria</taxon>
        <taxon>Bacillati</taxon>
        <taxon>Actinomycetota</taxon>
        <taxon>Actinomycetes</taxon>
        <taxon>Micrococcales</taxon>
        <taxon>Intrasporangiaceae</taxon>
        <taxon>Nostocoides</taxon>
    </lineage>
</organism>
<name>A0A077MEI9_9MICO</name>
<dbReference type="Pfam" id="PF00589">
    <property type="entry name" value="Phage_integrase"/>
    <property type="match status" value="1"/>
</dbReference>
<dbReference type="PANTHER" id="PTHR30349">
    <property type="entry name" value="PHAGE INTEGRASE-RELATED"/>
    <property type="match status" value="1"/>
</dbReference>
<dbReference type="EMBL" id="CAJC01000148">
    <property type="protein sequence ID" value="CCI53372.1"/>
    <property type="molecule type" value="Genomic_DNA"/>
</dbReference>
<gene>
    <name evidence="7" type="ORF">BN13_380023</name>
</gene>
<sequence>MPRRAPNGRPSIAKGRDGYWHAWVDFGRDPTTGKRLRTHVKKATRKAATAAVAELETERATGVRRAPGSLGEWLDGWLAGVESSRKPSTARSYQGHARCYIVPRLGTIPLNALTTEDVEAMLAWCVSPSGPAISAVTAESVRRTLRAALNEAVRRGRLVRNPAQWARSPRGPVVEVDTIALSDIPAIVAQLGESPMRARWLLALTTGMRQGEVLALRRADVDVAAGVVHVTGSLTRGTWRHGCVDPVACAACRCRTTPCPQPCSRHTRPCPKPCPTGCTGHARGCPNKFGGGLIRETTKSGSRRTVPVADGVLAALREHLRVSAEAALSCGRAATANDYLFCHAEDGRPINPRDDWGRWGKLLAAAGVRHYRVHSARHFVATQVLADGTDIKTIMAMLGWSSPALATHYAHAVEENGRRAASRIAAVVLGTAN</sequence>
<dbReference type="PROSITE" id="PS51898">
    <property type="entry name" value="TYR_RECOMBINASE"/>
    <property type="match status" value="1"/>
</dbReference>
<dbReference type="InterPro" id="IPR002104">
    <property type="entry name" value="Integrase_catalytic"/>
</dbReference>
<dbReference type="Gene3D" id="1.10.443.10">
    <property type="entry name" value="Intergrase catalytic core"/>
    <property type="match status" value="1"/>
</dbReference>
<dbReference type="GO" id="GO:0015074">
    <property type="term" value="P:DNA integration"/>
    <property type="evidence" value="ECO:0007669"/>
    <property type="project" value="UniProtKB-KW"/>
</dbReference>
<evidence type="ECO:0000256" key="4">
    <source>
        <dbReference type="PROSITE-ProRule" id="PRU01248"/>
    </source>
</evidence>
<dbReference type="InterPro" id="IPR044068">
    <property type="entry name" value="CB"/>
</dbReference>
<dbReference type="InterPro" id="IPR004107">
    <property type="entry name" value="Integrase_SAM-like_N"/>
</dbReference>
<dbReference type="SUPFAM" id="SSF56349">
    <property type="entry name" value="DNA breaking-rejoining enzymes"/>
    <property type="match status" value="1"/>
</dbReference>
<comment type="caution">
    <text evidence="7">The sequence shown here is derived from an EMBL/GenBank/DDBJ whole genome shotgun (WGS) entry which is preliminary data.</text>
</comment>
<proteinExistence type="predicted"/>
<dbReference type="CDD" id="cd01189">
    <property type="entry name" value="INT_ICEBs1_C_like"/>
    <property type="match status" value="1"/>
</dbReference>
<dbReference type="STRING" id="1193518.BN13_380023"/>
<dbReference type="RefSeq" id="WP_048545644.1">
    <property type="nucleotide sequence ID" value="NZ_HF571038.1"/>
</dbReference>
<dbReference type="InterPro" id="IPR013762">
    <property type="entry name" value="Integrase-like_cat_sf"/>
</dbReference>
<dbReference type="PROSITE" id="PS51900">
    <property type="entry name" value="CB"/>
    <property type="match status" value="1"/>
</dbReference>
<dbReference type="OrthoDB" id="1822491at2"/>
<dbReference type="PANTHER" id="PTHR30349:SF91">
    <property type="entry name" value="INTA PROTEIN"/>
    <property type="match status" value="1"/>
</dbReference>
<protein>
    <submittedName>
        <fullName evidence="7">Putative Integrase</fullName>
    </submittedName>
</protein>
<accession>A0A077MEI9</accession>